<dbReference type="PANTHER" id="PTHR36981:SF1">
    <property type="entry name" value="P2X PURINORECEPTOR 7 INTRACELLULAR DOMAIN-CONTAINING PROTEIN"/>
    <property type="match status" value="1"/>
</dbReference>
<proteinExistence type="predicted"/>
<dbReference type="OrthoDB" id="5977621at2759"/>
<organism evidence="1 2">
    <name type="scientific">Exaiptasia diaphana</name>
    <name type="common">Tropical sea anemone</name>
    <name type="synonym">Aiptasia pulchella</name>
    <dbReference type="NCBI Taxonomy" id="2652724"/>
    <lineage>
        <taxon>Eukaryota</taxon>
        <taxon>Metazoa</taxon>
        <taxon>Cnidaria</taxon>
        <taxon>Anthozoa</taxon>
        <taxon>Hexacorallia</taxon>
        <taxon>Actiniaria</taxon>
        <taxon>Aiptasiidae</taxon>
        <taxon>Exaiptasia</taxon>
    </lineage>
</organism>
<dbReference type="Proteomes" id="UP000887567">
    <property type="component" value="Unplaced"/>
</dbReference>
<dbReference type="GeneID" id="110254532"/>
<evidence type="ECO:0000313" key="1">
    <source>
        <dbReference type="EnsemblMetazoa" id="XP_020917202.1"/>
    </source>
</evidence>
<keyword evidence="2" id="KW-1185">Reference proteome</keyword>
<reference evidence="1" key="1">
    <citation type="submission" date="2022-11" db="UniProtKB">
        <authorList>
            <consortium name="EnsemblMetazoa"/>
        </authorList>
    </citation>
    <scope>IDENTIFICATION</scope>
</reference>
<sequence>MSDTSSDFNDLDVPDDDSEYNYIPGNFYDFECEPGAPESDGETDVNIRGVEPYCNEPLADQKWLEGYNKRQKEKEEELGRLNDRLTGKETISNWCNCGHCDVKFLQNAYECCCCSDMESCIEALRDEWVLQEFKSHPQCITLHPAYKNTCLERWSLRLGKYRTIDKKAYHKTGSEEAFMRSVAYREFIHLVYDRVGKNRIPLPACAYHSIRKKFQAKDGENFTGFQEDENDDTQTQ</sequence>
<dbReference type="EnsemblMetazoa" id="XM_021061543.1">
    <property type="protein sequence ID" value="XP_020917202.1"/>
    <property type="gene ID" value="LOC110254532"/>
</dbReference>
<dbReference type="KEGG" id="epa:110254532"/>
<protein>
    <submittedName>
        <fullName evidence="1">Uncharacterized protein</fullName>
    </submittedName>
</protein>
<name>A0A913YBF9_EXADI</name>
<dbReference type="AlphaFoldDB" id="A0A913YBF9"/>
<dbReference type="PANTHER" id="PTHR36981">
    <property type="entry name" value="ZGC:195170"/>
    <property type="match status" value="1"/>
</dbReference>
<evidence type="ECO:0000313" key="2">
    <source>
        <dbReference type="Proteomes" id="UP000887567"/>
    </source>
</evidence>
<dbReference type="RefSeq" id="XP_020917202.1">
    <property type="nucleotide sequence ID" value="XM_021061543.1"/>
</dbReference>
<accession>A0A913YBF9</accession>